<dbReference type="InterPro" id="IPR029039">
    <property type="entry name" value="Flavoprotein-like_sf"/>
</dbReference>
<dbReference type="InterPro" id="IPR003680">
    <property type="entry name" value="Flavodoxin_fold"/>
</dbReference>
<proteinExistence type="predicted"/>
<comment type="caution">
    <text evidence="3">The sequence shown here is derived from an EMBL/GenBank/DDBJ whole genome shotgun (WGS) entry which is preliminary data.</text>
</comment>
<dbReference type="Pfam" id="PF02525">
    <property type="entry name" value="Flavodoxin_2"/>
    <property type="match status" value="1"/>
</dbReference>
<keyword evidence="4" id="KW-1185">Reference proteome</keyword>
<organism evidence="3 4">
    <name type="scientific">Paenibacillus terrae</name>
    <dbReference type="NCBI Taxonomy" id="159743"/>
    <lineage>
        <taxon>Bacteria</taxon>
        <taxon>Bacillati</taxon>
        <taxon>Bacillota</taxon>
        <taxon>Bacilli</taxon>
        <taxon>Bacillales</taxon>
        <taxon>Paenibacillaceae</taxon>
        <taxon>Paenibacillus</taxon>
    </lineage>
</organism>
<name>A0A0D7X792_9BACL</name>
<sequence>MSTLVIVTHPNLAESRINKRWVQELKKQPGVTIHNLYEVYPDEKINVAQEQELLEKHDRIVLQFPFYWYSTPSLLKKWQDVVLTYGWAFGSEGGKLEGKELLIALSAASVEENYQHDGRNRYTIEELLRPLEATSHLIGVKLLPYFVQYGAGVLTDEQLEQSAQKYAQAVTS</sequence>
<dbReference type="Proteomes" id="UP000032534">
    <property type="component" value="Unassembled WGS sequence"/>
</dbReference>
<gene>
    <name evidence="3" type="ORF">QD47_09520</name>
</gene>
<reference evidence="3 4" key="1">
    <citation type="submission" date="2014-11" db="EMBL/GenBank/DDBJ databases">
        <title>Draft Genome Sequences of Paenibacillus polymyxa NRRL B-30509 and Paenibacillus terrae NRRL B-30644, Strains from a Poultry Environment that Produce Tridecaptin A and Paenicidins.</title>
        <authorList>
            <person name="van Belkum M.J."/>
            <person name="Lohans C.T."/>
            <person name="Vederas J.C."/>
        </authorList>
    </citation>
    <scope>NUCLEOTIDE SEQUENCE [LARGE SCALE GENOMIC DNA]</scope>
    <source>
        <strain evidence="3 4">NRRL B-30644</strain>
    </source>
</reference>
<dbReference type="EMBL" id="JTHP01000014">
    <property type="protein sequence ID" value="KJD45872.1"/>
    <property type="molecule type" value="Genomic_DNA"/>
</dbReference>
<keyword evidence="1" id="KW-0560">Oxidoreductase</keyword>
<dbReference type="SUPFAM" id="SSF52218">
    <property type="entry name" value="Flavoproteins"/>
    <property type="match status" value="1"/>
</dbReference>
<accession>A0A0D7X792</accession>
<evidence type="ECO:0000313" key="4">
    <source>
        <dbReference type="Proteomes" id="UP000032534"/>
    </source>
</evidence>
<feature type="domain" description="Flavodoxin-like fold" evidence="2">
    <location>
        <begin position="1"/>
        <end position="168"/>
    </location>
</feature>
<dbReference type="GO" id="GO:0003955">
    <property type="term" value="F:NAD(P)H dehydrogenase (quinone) activity"/>
    <property type="evidence" value="ECO:0007669"/>
    <property type="project" value="TreeGrafter"/>
</dbReference>
<dbReference type="RefSeq" id="WP_044645905.1">
    <property type="nucleotide sequence ID" value="NZ_JTHP01000014.1"/>
</dbReference>
<dbReference type="PANTHER" id="PTHR47307:SF1">
    <property type="entry name" value="GLUTATHIONE-REGULATED POTASSIUM-EFFLUX SYSTEM ANCILLARY PROTEIN KEFG"/>
    <property type="match status" value="1"/>
</dbReference>
<dbReference type="PATRIC" id="fig|159743.3.peg.2118"/>
<dbReference type="GO" id="GO:0010181">
    <property type="term" value="F:FMN binding"/>
    <property type="evidence" value="ECO:0007669"/>
    <property type="project" value="TreeGrafter"/>
</dbReference>
<evidence type="ECO:0000259" key="2">
    <source>
        <dbReference type="Pfam" id="PF02525"/>
    </source>
</evidence>
<dbReference type="GO" id="GO:0009055">
    <property type="term" value="F:electron transfer activity"/>
    <property type="evidence" value="ECO:0007669"/>
    <property type="project" value="TreeGrafter"/>
</dbReference>
<dbReference type="PANTHER" id="PTHR47307">
    <property type="entry name" value="GLUTATHIONE-REGULATED POTASSIUM-EFFLUX SYSTEM ANCILLARY PROTEIN KEFG"/>
    <property type="match status" value="1"/>
</dbReference>
<dbReference type="OrthoDB" id="9798454at2"/>
<dbReference type="Gene3D" id="3.40.50.360">
    <property type="match status" value="1"/>
</dbReference>
<protein>
    <submittedName>
        <fullName evidence="3">General stress protein</fullName>
    </submittedName>
</protein>
<evidence type="ECO:0000313" key="3">
    <source>
        <dbReference type="EMBL" id="KJD45872.1"/>
    </source>
</evidence>
<dbReference type="InterPro" id="IPR046980">
    <property type="entry name" value="KefG/KefF"/>
</dbReference>
<evidence type="ECO:0000256" key="1">
    <source>
        <dbReference type="ARBA" id="ARBA00023002"/>
    </source>
</evidence>
<dbReference type="AlphaFoldDB" id="A0A0D7X792"/>